<reference evidence="2 4" key="1">
    <citation type="submission" date="2015-09" db="EMBL/GenBank/DDBJ databases">
        <authorList>
            <person name="Jackson K.R."/>
            <person name="Lunt B.L."/>
            <person name="Fisher J.N.B."/>
            <person name="Gardner A.V."/>
            <person name="Bailey M.E."/>
            <person name="Deus L.M."/>
            <person name="Earl A.S."/>
            <person name="Gibby P.D."/>
            <person name="Hartmann K.A."/>
            <person name="Liu J.E."/>
            <person name="Manci A.M."/>
            <person name="Nielsen D.A."/>
            <person name="Solomon M.B."/>
            <person name="Breakwell D.P."/>
            <person name="Burnett S.H."/>
            <person name="Grose J.H."/>
        </authorList>
    </citation>
    <scope>NUCLEOTIDE SEQUENCE [LARGE SCALE GENOMIC DNA]</scope>
    <source>
        <strain evidence="2 4">KCOM 1279</strain>
    </source>
</reference>
<dbReference type="Proteomes" id="UP000226179">
    <property type="component" value="Unassembled WGS sequence"/>
</dbReference>
<dbReference type="OrthoDB" id="86901at2"/>
<keyword evidence="1" id="KW-0812">Transmembrane</keyword>
<evidence type="ECO:0000313" key="4">
    <source>
        <dbReference type="Proteomes" id="UP000063147"/>
    </source>
</evidence>
<protein>
    <submittedName>
        <fullName evidence="2">N-acetylmuramoyl-L-alanine amidase</fullName>
    </submittedName>
</protein>
<dbReference type="EMBL" id="NJGJ01000001">
    <property type="protein sequence ID" value="PGH25499.1"/>
    <property type="molecule type" value="Genomic_DNA"/>
</dbReference>
<accession>A0A0M5M645</accession>
<reference evidence="3 5" key="2">
    <citation type="submission" date="2017-06" db="EMBL/GenBank/DDBJ databases">
        <title>Draft genome sequence of Fusobacterium nucleatum subsp. animalis KCOM 1280 (=ChDC F318).</title>
        <authorList>
            <person name="Kook J.-K."/>
            <person name="Park S.-N."/>
            <person name="Lim Y.K."/>
            <person name="Roh H."/>
        </authorList>
    </citation>
    <scope>NUCLEOTIDE SEQUENCE [LARGE SCALE GENOMIC DNA]</scope>
    <source>
        <strain evidence="3">KCOM 1280</strain>
        <strain evidence="5">KCOM 1280 ( ChDC F318)</strain>
    </source>
</reference>
<sequence length="265" mass="31175">MKKVKYIIAIIIFSILFGACSTIIGIYQAANWKPKILVDLDIKVYSIYKDGKFTRDGFKENEIYQLSYKIIDDYGLVLYNGRIATRGEYSKIIFYDDIKVTLNNKTIVIPKDKIKQEKIRYGGYVYDYSISPLEFNEFSTEGLIIDLGSIEIVEKDGKIVKEKRKIPPIMLKNTLKIYWLENAFHPYDIDTYYYYWLDKYKGEFGDVKKIYSNPELVKIPNDIKKIIENKKELSDIEHKIGEEWQGRVITNDTNLSIMTWEKVDK</sequence>
<evidence type="ECO:0000313" key="3">
    <source>
        <dbReference type="EMBL" id="PGH25499.1"/>
    </source>
</evidence>
<gene>
    <name evidence="3" type="ORF">RN90_09020</name>
    <name evidence="2" type="ORF">RN98_04810</name>
</gene>
<dbReference type="Proteomes" id="UP000063147">
    <property type="component" value="Chromosome"/>
</dbReference>
<dbReference type="PROSITE" id="PS51257">
    <property type="entry name" value="PROKAR_LIPOPROTEIN"/>
    <property type="match status" value="1"/>
</dbReference>
<dbReference type="EMBL" id="CP012713">
    <property type="protein sequence ID" value="ALF17518.1"/>
    <property type="molecule type" value="Genomic_DNA"/>
</dbReference>
<evidence type="ECO:0000256" key="1">
    <source>
        <dbReference type="SAM" id="Phobius"/>
    </source>
</evidence>
<keyword evidence="1" id="KW-1133">Transmembrane helix</keyword>
<organism evidence="2">
    <name type="scientific">Fusobacterium animalis</name>
    <dbReference type="NCBI Taxonomy" id="76859"/>
    <lineage>
        <taxon>Bacteria</taxon>
        <taxon>Fusobacteriati</taxon>
        <taxon>Fusobacteriota</taxon>
        <taxon>Fusobacteriia</taxon>
        <taxon>Fusobacteriales</taxon>
        <taxon>Fusobacteriaceae</taxon>
        <taxon>Fusobacterium</taxon>
    </lineage>
</organism>
<evidence type="ECO:0000313" key="5">
    <source>
        <dbReference type="Proteomes" id="UP000226179"/>
    </source>
</evidence>
<name>A0A0M5M645_9FUSO</name>
<dbReference type="RefSeq" id="WP_060676016.1">
    <property type="nucleotide sequence ID" value="NZ_CP012713.1"/>
</dbReference>
<feature type="transmembrane region" description="Helical" evidence="1">
    <location>
        <begin position="6"/>
        <end position="27"/>
    </location>
</feature>
<dbReference type="AlphaFoldDB" id="A0A0M5M645"/>
<keyword evidence="1" id="KW-0472">Membrane</keyword>
<dbReference type="PATRIC" id="fig|76859.3.peg.959"/>
<proteinExistence type="predicted"/>
<evidence type="ECO:0000313" key="2">
    <source>
        <dbReference type="EMBL" id="ALF17518.1"/>
    </source>
</evidence>